<evidence type="ECO:0008006" key="3">
    <source>
        <dbReference type="Google" id="ProtNLM"/>
    </source>
</evidence>
<gene>
    <name evidence="1" type="ORF">MCOR_30066</name>
</gene>
<evidence type="ECO:0000313" key="1">
    <source>
        <dbReference type="EMBL" id="CAC5395391.1"/>
    </source>
</evidence>
<organism evidence="1 2">
    <name type="scientific">Mytilus coruscus</name>
    <name type="common">Sea mussel</name>
    <dbReference type="NCBI Taxonomy" id="42192"/>
    <lineage>
        <taxon>Eukaryota</taxon>
        <taxon>Metazoa</taxon>
        <taxon>Spiralia</taxon>
        <taxon>Lophotrochozoa</taxon>
        <taxon>Mollusca</taxon>
        <taxon>Bivalvia</taxon>
        <taxon>Autobranchia</taxon>
        <taxon>Pteriomorphia</taxon>
        <taxon>Mytilida</taxon>
        <taxon>Mytiloidea</taxon>
        <taxon>Mytilidae</taxon>
        <taxon>Mytilinae</taxon>
        <taxon>Mytilus</taxon>
    </lineage>
</organism>
<dbReference type="AlphaFoldDB" id="A0A6J8CI58"/>
<protein>
    <recommendedName>
        <fullName evidence="3">LRAT domain-containing protein</fullName>
    </recommendedName>
</protein>
<dbReference type="EMBL" id="CACVKT020005504">
    <property type="protein sequence ID" value="CAC5395391.1"/>
    <property type="molecule type" value="Genomic_DNA"/>
</dbReference>
<dbReference type="OrthoDB" id="6200346at2759"/>
<dbReference type="Proteomes" id="UP000507470">
    <property type="component" value="Unassembled WGS sequence"/>
</dbReference>
<name>A0A6J8CI58_MYTCO</name>
<evidence type="ECO:0000313" key="2">
    <source>
        <dbReference type="Proteomes" id="UP000507470"/>
    </source>
</evidence>
<accession>A0A6J8CI58</accession>
<sequence>MSDQTLVLIDSDIEDVNEGSIDTSVSSSDNNNQAIRDFTAFSEIIRNTDRTKYVHMKVKRKGPSSCCSYHHHFILIEFVHQGRNEIKVIVAHYTSSAEIITNNSRFGIGKFISETKVIERDKRNELIYDFGANNCEHAVNQILTGHAFSNEANSRQSCADICTFVLGEFKEVGLKVALIIALAISMEGSLTRYSYVRLMIAGVAAHISNIGCNETCSNLFGNNIIRKADNVLDKYNYIPSFSEIPSGEQIISDIKASLNNPLICKISEKLAWEALFLSGLKCMQSLSIKPGLEIRKRINLEKNYVDKNLIKRKLPFQTEIWVQVLIIPYLQKSNDEEIMLISTCTCFDSKHCSVFTHHCLSNGNQF</sequence>
<keyword evidence="2" id="KW-1185">Reference proteome</keyword>
<proteinExistence type="predicted"/>
<reference evidence="1 2" key="1">
    <citation type="submission" date="2020-06" db="EMBL/GenBank/DDBJ databases">
        <authorList>
            <person name="Li R."/>
            <person name="Bekaert M."/>
        </authorList>
    </citation>
    <scope>NUCLEOTIDE SEQUENCE [LARGE SCALE GENOMIC DNA]</scope>
    <source>
        <strain evidence="2">wild</strain>
    </source>
</reference>